<reference evidence="1 2" key="1">
    <citation type="journal article" date="2015" name="Nature">
        <title>rRNA introns, odd ribosomes, and small enigmatic genomes across a large radiation of phyla.</title>
        <authorList>
            <person name="Brown C.T."/>
            <person name="Hug L.A."/>
            <person name="Thomas B.C."/>
            <person name="Sharon I."/>
            <person name="Castelle C.J."/>
            <person name="Singh A."/>
            <person name="Wilkins M.J."/>
            <person name="Williams K.H."/>
            <person name="Banfield J.F."/>
        </authorList>
    </citation>
    <scope>NUCLEOTIDE SEQUENCE [LARGE SCALE GENOMIC DNA]</scope>
</reference>
<name>A0A0G1XWK3_9BACT</name>
<organism evidence="1 2">
    <name type="scientific">Candidatus Adlerbacteria bacterium GW2011_GWA1_54_10</name>
    <dbReference type="NCBI Taxonomy" id="1618605"/>
    <lineage>
        <taxon>Bacteria</taxon>
        <taxon>Candidatus Adleribacteriota</taxon>
    </lineage>
</organism>
<dbReference type="Proteomes" id="UP000034740">
    <property type="component" value="Unassembled WGS sequence"/>
</dbReference>
<accession>A0A0G1XWK3</accession>
<dbReference type="EMBL" id="LCRO01000006">
    <property type="protein sequence ID" value="KKW35573.1"/>
    <property type="molecule type" value="Genomic_DNA"/>
</dbReference>
<sequence length="286" mass="31584">MFAFRSEMGQTAGSICLKRTRASLASCSATRCSRSPNFYPTSWHDGQPHVHVTTLAPRWHLLRIEIVPGSTGKLPDEHVKMLPPEYGLATTVAETTKNQFVFRKTGKRPNGSKWAHCAETTIKTDKCSGEYPSVVGSFDEVGLSVSYCYGYRVDDVGSGAARQLSHYPRKRPPLCGRFPYRSLLERIQPPSIRPISSISASDSDLFAKKVCAKEIFGSNLLLGEKQVRASAPKILNSFGKMGENQWDALRASHLLALKKPLSSVLVRDARIELAPPAWEAEVLPLN</sequence>
<dbReference type="AlphaFoldDB" id="A0A0G1XWK3"/>
<gene>
    <name evidence="1" type="ORF">UY83_C0006G0050</name>
</gene>
<evidence type="ECO:0000313" key="1">
    <source>
        <dbReference type="EMBL" id="KKW35573.1"/>
    </source>
</evidence>
<protein>
    <submittedName>
        <fullName evidence="1">Uncharacterized protein</fullName>
    </submittedName>
</protein>
<evidence type="ECO:0000313" key="2">
    <source>
        <dbReference type="Proteomes" id="UP000034740"/>
    </source>
</evidence>
<proteinExistence type="predicted"/>
<comment type="caution">
    <text evidence="1">The sequence shown here is derived from an EMBL/GenBank/DDBJ whole genome shotgun (WGS) entry which is preliminary data.</text>
</comment>